<evidence type="ECO:0000313" key="10">
    <source>
        <dbReference type="Proteomes" id="UP000069940"/>
    </source>
</evidence>
<dbReference type="GeneID" id="115261331"/>
<dbReference type="Gene3D" id="3.40.190.10">
    <property type="entry name" value="Periplasmic binding protein-like II"/>
    <property type="match status" value="1"/>
</dbReference>
<proteinExistence type="predicted"/>
<reference evidence="9" key="2">
    <citation type="submission" date="2025-05" db="UniProtKB">
        <authorList>
            <consortium name="EnsemblMetazoa"/>
        </authorList>
    </citation>
    <scope>IDENTIFICATION</scope>
    <source>
        <strain evidence="9">Foshan</strain>
    </source>
</reference>
<reference evidence="10" key="1">
    <citation type="journal article" date="2015" name="Proc. Natl. Acad. Sci. U.S.A.">
        <title>Genome sequence of the Asian Tiger mosquito, Aedes albopictus, reveals insights into its biology, genetics, and evolution.</title>
        <authorList>
            <person name="Chen X.G."/>
            <person name="Jiang X."/>
            <person name="Gu J."/>
            <person name="Xu M."/>
            <person name="Wu Y."/>
            <person name="Deng Y."/>
            <person name="Zhang C."/>
            <person name="Bonizzoni M."/>
            <person name="Dermauw W."/>
            <person name="Vontas J."/>
            <person name="Armbruster P."/>
            <person name="Huang X."/>
            <person name="Yang Y."/>
            <person name="Zhang H."/>
            <person name="He W."/>
            <person name="Peng H."/>
            <person name="Liu Y."/>
            <person name="Wu K."/>
            <person name="Chen J."/>
            <person name="Lirakis M."/>
            <person name="Topalis P."/>
            <person name="Van Leeuwen T."/>
            <person name="Hall A.B."/>
            <person name="Jiang X."/>
            <person name="Thorpe C."/>
            <person name="Mueller R.L."/>
            <person name="Sun C."/>
            <person name="Waterhouse R.M."/>
            <person name="Yan G."/>
            <person name="Tu Z.J."/>
            <person name="Fang X."/>
            <person name="James A.A."/>
        </authorList>
    </citation>
    <scope>NUCLEOTIDE SEQUENCE [LARGE SCALE GENOMIC DNA]</scope>
    <source>
        <strain evidence="10">Foshan</strain>
    </source>
</reference>
<evidence type="ECO:0000313" key="9">
    <source>
        <dbReference type="EnsemblMetazoa" id="AALFPA23_020854.P30798"/>
    </source>
</evidence>
<dbReference type="PANTHER" id="PTHR42643">
    <property type="entry name" value="IONOTROPIC RECEPTOR 20A-RELATED"/>
    <property type="match status" value="1"/>
</dbReference>
<dbReference type="RefSeq" id="XP_062716608.1">
    <property type="nucleotide sequence ID" value="XM_062860624.1"/>
</dbReference>
<dbReference type="SUPFAM" id="SSF53850">
    <property type="entry name" value="Periplasmic binding protein-like II"/>
    <property type="match status" value="1"/>
</dbReference>
<keyword evidence="2" id="KW-1003">Cell membrane</keyword>
<keyword evidence="10" id="KW-1185">Reference proteome</keyword>
<dbReference type="Proteomes" id="UP000069940">
    <property type="component" value="Unassembled WGS sequence"/>
</dbReference>
<keyword evidence="7" id="KW-0325">Glycoprotein</keyword>
<evidence type="ECO:0000256" key="2">
    <source>
        <dbReference type="ARBA" id="ARBA00022475"/>
    </source>
</evidence>
<accession>A0ABM1ZR23</accession>
<dbReference type="PANTHER" id="PTHR42643:SF40">
    <property type="entry name" value="IONOTROPIC RECEPTOR 41A-RELATED"/>
    <property type="match status" value="1"/>
</dbReference>
<organism evidence="9 10">
    <name type="scientific">Aedes albopictus</name>
    <name type="common">Asian tiger mosquito</name>
    <name type="synonym">Stegomyia albopicta</name>
    <dbReference type="NCBI Taxonomy" id="7160"/>
    <lineage>
        <taxon>Eukaryota</taxon>
        <taxon>Metazoa</taxon>
        <taxon>Ecdysozoa</taxon>
        <taxon>Arthropoda</taxon>
        <taxon>Hexapoda</taxon>
        <taxon>Insecta</taxon>
        <taxon>Pterygota</taxon>
        <taxon>Neoptera</taxon>
        <taxon>Endopterygota</taxon>
        <taxon>Diptera</taxon>
        <taxon>Nematocera</taxon>
        <taxon>Culicoidea</taxon>
        <taxon>Culicidae</taxon>
        <taxon>Culicinae</taxon>
        <taxon>Aedini</taxon>
        <taxon>Aedes</taxon>
        <taxon>Stegomyia</taxon>
    </lineage>
</organism>
<keyword evidence="3 8" id="KW-0812">Transmembrane</keyword>
<name>A0ABM1ZR23_AEDAL</name>
<keyword evidence="4 8" id="KW-1133">Transmembrane helix</keyword>
<evidence type="ECO:0000256" key="7">
    <source>
        <dbReference type="ARBA" id="ARBA00023180"/>
    </source>
</evidence>
<evidence type="ECO:0000256" key="5">
    <source>
        <dbReference type="ARBA" id="ARBA00023136"/>
    </source>
</evidence>
<evidence type="ECO:0000256" key="6">
    <source>
        <dbReference type="ARBA" id="ARBA00023170"/>
    </source>
</evidence>
<sequence length="612" mass="69635">MIPSSEISSESLAATQANLISYIAMTYFVGAYTICRVINRTEITINVPINELPIAVVQLPNGMVEAINLGCSVFLIEEDAVFWFLDAFVKIHDAARFRCSMKYFVVTLQSTGRDQLDVLDRVQTHPVLENMPNFLLVVPKVGKFEFITNRFVGNSPMSCEYILLDEYSIESDSFVYGENLFPDKLSDLMGKTIRVASFYLIPWFMMHKADDGLITYQNQSYTADGSDGYFIILFCLRHNCTWELHVDEKNLYGQVFENGSGNGLFGALLDRSVDFAVGGVGSYSKLFPYFSISKPLRRAAVTCLAAKPKLVPYWKFIFIVFSPSIWKMLMITSITLASCLFIANGKSSKSRDKDYLWIFVNVLKSLLLYSTDLNRSNASSVILITSLLIFSLIVGNVYIGQIHSILTLPPYQPSINTVQELITSGLQLIERHPIWMFAIDGSSNPKDQKLMEQFRVTTPEHMTEIVNNGDEAILIVLLESGHTMVSDAFSTQNIKHYRIMSEQLYFEYEIAYATKTWPLLDRIDQLSMWARDACLFQYLEQIMVDRYMNYWVQVAIEHSREMPHVQLKNMVVEEISGALMILVVGLTGSTLAFLLENVVCYSFRYVKQVLMK</sequence>
<keyword evidence="6" id="KW-0675">Receptor</keyword>
<dbReference type="EnsemblMetazoa" id="AALFPA23_020854.R30798">
    <property type="protein sequence ID" value="AALFPA23_020854.P30798"/>
    <property type="gene ID" value="AALFPA23_020854"/>
</dbReference>
<keyword evidence="5 8" id="KW-0472">Membrane</keyword>
<evidence type="ECO:0000256" key="3">
    <source>
        <dbReference type="ARBA" id="ARBA00022692"/>
    </source>
</evidence>
<protein>
    <recommendedName>
        <fullName evidence="11">Ionotropic glutamate receptor C-terminal domain-containing protein</fullName>
    </recommendedName>
</protein>
<evidence type="ECO:0000256" key="4">
    <source>
        <dbReference type="ARBA" id="ARBA00022989"/>
    </source>
</evidence>
<evidence type="ECO:0000256" key="1">
    <source>
        <dbReference type="ARBA" id="ARBA00004651"/>
    </source>
</evidence>
<evidence type="ECO:0000256" key="8">
    <source>
        <dbReference type="SAM" id="Phobius"/>
    </source>
</evidence>
<evidence type="ECO:0008006" key="11">
    <source>
        <dbReference type="Google" id="ProtNLM"/>
    </source>
</evidence>
<feature type="transmembrane region" description="Helical" evidence="8">
    <location>
        <begin position="313"/>
        <end position="343"/>
    </location>
</feature>
<comment type="subcellular location">
    <subcellularLocation>
        <location evidence="1">Cell membrane</location>
        <topology evidence="1">Multi-pass membrane protein</topology>
    </subcellularLocation>
</comment>
<dbReference type="Gene3D" id="1.10.287.70">
    <property type="match status" value="1"/>
</dbReference>
<feature type="transmembrane region" description="Helical" evidence="8">
    <location>
        <begin position="377"/>
        <end position="399"/>
    </location>
</feature>
<feature type="transmembrane region" description="Helical" evidence="8">
    <location>
        <begin position="575"/>
        <end position="595"/>
    </location>
</feature>
<dbReference type="InterPro" id="IPR052192">
    <property type="entry name" value="Insect_Ionotropic_Sensory_Rcpt"/>
</dbReference>